<dbReference type="GeneID" id="92207754"/>
<evidence type="ECO:0000256" key="2">
    <source>
        <dbReference type="SAM" id="MobiDB-lite"/>
    </source>
</evidence>
<feature type="domain" description="CUE" evidence="3">
    <location>
        <begin position="325"/>
        <end position="368"/>
    </location>
</feature>
<dbReference type="SUPFAM" id="SSF46934">
    <property type="entry name" value="UBA-like"/>
    <property type="match status" value="1"/>
</dbReference>
<feature type="compositionally biased region" description="Acidic residues" evidence="2">
    <location>
        <begin position="448"/>
        <end position="459"/>
    </location>
</feature>
<feature type="compositionally biased region" description="Basic and acidic residues" evidence="2">
    <location>
        <begin position="460"/>
        <end position="475"/>
    </location>
</feature>
<sequence length="670" mass="74422">MNVPVPHYPPFKLRSSLIDKDPVIWAHYLEAYLHLLQFIQQGNLAELSVKSQQQFVLFLKTYLHESSMEKGQIFSLGAINPDIKRNGELLRGAVFQCIKNYSFVRLSVIGESIWDFIQLYASKNIHTVRGLTDGSFKSVFNDNKKSGKISSVPSLQKHLQQLISRGNFTQDDLSCLSAFLGQQTARSTTYAMGSSNATVTKNSSSNLPLAESFVDAGWIEYLEQAYAGGKSVNADTIKDVMIVSLISLSSAKMANLLKDLRITSVSTLSIAPLLSSIIISEPYRELIPDLESRVHFLKGLDAHLEVPVELVESGVEPAQLVLSEQDIQNISMLKDLFPDLSDGKAKALLDQYNNDTELVTDLLLENPDLMQEVEVAQPQPDEPAPTKVNLTMGKPLPKRSIYDEDDISLGKFANAKITFGKKPREKLQAAGSDLKKKTLDAALRMLYESDEDEPDDTYDDQEKTSGEAVEDESRSKSRKSGRLAVLEDASALASASTPPPASAPASSGVDGKERHLFSIYKRDGEQVFAKTVRKSAGRQKLKKEIGWSDEQIEGWLRMLLKSPRRYKILEEDFLYGGGNPNRRSKSKAEQKDEYIDYDDDDNNNAAVVDDDGGAEKKNSKPSPPVSKEAARRTQARNEKNKASRANHNRKSQHDKKSRSTLVGMQSSNLT</sequence>
<dbReference type="InterPro" id="IPR003892">
    <property type="entry name" value="CUE"/>
</dbReference>
<feature type="compositionally biased region" description="Basic and acidic residues" evidence="2">
    <location>
        <begin position="628"/>
        <end position="641"/>
    </location>
</feature>
<proteinExistence type="predicted"/>
<dbReference type="InterPro" id="IPR009060">
    <property type="entry name" value="UBA-like_sf"/>
</dbReference>
<name>A0ABP0ZJL7_9ASCO</name>
<dbReference type="InterPro" id="IPR041808">
    <property type="entry name" value="Cue3_CUE"/>
</dbReference>
<feature type="compositionally biased region" description="Acidic residues" evidence="2">
    <location>
        <begin position="595"/>
        <end position="612"/>
    </location>
</feature>
<dbReference type="EMBL" id="OZ022407">
    <property type="protein sequence ID" value="CAK9438334.1"/>
    <property type="molecule type" value="Genomic_DNA"/>
</dbReference>
<dbReference type="Pfam" id="PF02845">
    <property type="entry name" value="CUE"/>
    <property type="match status" value="1"/>
</dbReference>
<dbReference type="SMART" id="SM00546">
    <property type="entry name" value="CUE"/>
    <property type="match status" value="1"/>
</dbReference>
<dbReference type="PANTHER" id="PTHR21494">
    <property type="entry name" value="ACTIVATING SIGNAL COINTEGRATOR 1 COMPLEX SUBUNIT 2 ASC-1 COMPLEX SUBUNIT P100"/>
    <property type="match status" value="1"/>
</dbReference>
<dbReference type="PANTHER" id="PTHR21494:SF0">
    <property type="entry name" value="ACTIVATING SIGNAL COINTEGRATOR 1 COMPLEX SUBUNIT 2"/>
    <property type="match status" value="1"/>
</dbReference>
<feature type="compositionally biased region" description="Basic residues" evidence="2">
    <location>
        <begin position="642"/>
        <end position="658"/>
    </location>
</feature>
<protein>
    <recommendedName>
        <fullName evidence="3">CUE domain-containing protein</fullName>
    </recommendedName>
</protein>
<keyword evidence="1" id="KW-0833">Ubl conjugation pathway</keyword>
<keyword evidence="5" id="KW-1185">Reference proteome</keyword>
<evidence type="ECO:0000259" key="3">
    <source>
        <dbReference type="PROSITE" id="PS51140"/>
    </source>
</evidence>
<organism evidence="4 5">
    <name type="scientific">Lodderomyces beijingensis</name>
    <dbReference type="NCBI Taxonomy" id="1775926"/>
    <lineage>
        <taxon>Eukaryota</taxon>
        <taxon>Fungi</taxon>
        <taxon>Dikarya</taxon>
        <taxon>Ascomycota</taxon>
        <taxon>Saccharomycotina</taxon>
        <taxon>Pichiomycetes</taxon>
        <taxon>Debaryomycetaceae</taxon>
        <taxon>Candida/Lodderomyces clade</taxon>
        <taxon>Lodderomyces</taxon>
    </lineage>
</organism>
<evidence type="ECO:0000313" key="4">
    <source>
        <dbReference type="EMBL" id="CAK9438334.1"/>
    </source>
</evidence>
<dbReference type="InterPro" id="IPR052586">
    <property type="entry name" value="ASCC2"/>
</dbReference>
<feature type="compositionally biased region" description="Polar residues" evidence="2">
    <location>
        <begin position="659"/>
        <end position="670"/>
    </location>
</feature>
<dbReference type="PROSITE" id="PS51140">
    <property type="entry name" value="CUE"/>
    <property type="match status" value="1"/>
</dbReference>
<feature type="region of interest" description="Disordered" evidence="2">
    <location>
        <begin position="572"/>
        <end position="670"/>
    </location>
</feature>
<evidence type="ECO:0000256" key="1">
    <source>
        <dbReference type="ARBA" id="ARBA00022786"/>
    </source>
</evidence>
<gene>
    <name evidence="4" type="ORF">LODBEIA_P25580</name>
</gene>
<dbReference type="Gene3D" id="1.10.8.10">
    <property type="entry name" value="DNA helicase RuvA subunit, C-terminal domain"/>
    <property type="match status" value="1"/>
</dbReference>
<dbReference type="Proteomes" id="UP001497383">
    <property type="component" value="Chromosome 3"/>
</dbReference>
<feature type="region of interest" description="Disordered" evidence="2">
    <location>
        <begin position="447"/>
        <end position="516"/>
    </location>
</feature>
<evidence type="ECO:0000313" key="5">
    <source>
        <dbReference type="Proteomes" id="UP001497383"/>
    </source>
</evidence>
<accession>A0ABP0ZJL7</accession>
<reference evidence="4 5" key="1">
    <citation type="submission" date="2024-03" db="EMBL/GenBank/DDBJ databases">
        <authorList>
            <person name="Brejova B."/>
        </authorList>
    </citation>
    <scope>NUCLEOTIDE SEQUENCE [LARGE SCALE GENOMIC DNA]</scope>
    <source>
        <strain evidence="4 5">CBS 14171</strain>
    </source>
</reference>
<dbReference type="RefSeq" id="XP_066829496.1">
    <property type="nucleotide sequence ID" value="XM_066972570.1"/>
</dbReference>
<dbReference type="CDD" id="cd14373">
    <property type="entry name" value="CUE_Cue3p_like"/>
    <property type="match status" value="1"/>
</dbReference>